<evidence type="ECO:0000313" key="1">
    <source>
        <dbReference type="EMBL" id="KAK5618786.1"/>
    </source>
</evidence>
<reference evidence="1 2" key="1">
    <citation type="submission" date="2021-06" db="EMBL/GenBank/DDBJ databases">
        <authorList>
            <person name="Palmer J.M."/>
        </authorList>
    </citation>
    <scope>NUCLEOTIDE SEQUENCE [LARGE SCALE GENOMIC DNA]</scope>
    <source>
        <strain evidence="1 2">MEX-2019</strain>
        <tissue evidence="1">Muscle</tissue>
    </source>
</reference>
<evidence type="ECO:0000313" key="2">
    <source>
        <dbReference type="Proteomes" id="UP001311232"/>
    </source>
</evidence>
<accession>A0AAV9SBW5</accession>
<name>A0AAV9SBW5_9TELE</name>
<dbReference type="Proteomes" id="UP001311232">
    <property type="component" value="Unassembled WGS sequence"/>
</dbReference>
<organism evidence="1 2">
    <name type="scientific">Crenichthys baileyi</name>
    <name type="common">White River springfish</name>
    <dbReference type="NCBI Taxonomy" id="28760"/>
    <lineage>
        <taxon>Eukaryota</taxon>
        <taxon>Metazoa</taxon>
        <taxon>Chordata</taxon>
        <taxon>Craniata</taxon>
        <taxon>Vertebrata</taxon>
        <taxon>Euteleostomi</taxon>
        <taxon>Actinopterygii</taxon>
        <taxon>Neopterygii</taxon>
        <taxon>Teleostei</taxon>
        <taxon>Neoteleostei</taxon>
        <taxon>Acanthomorphata</taxon>
        <taxon>Ovalentaria</taxon>
        <taxon>Atherinomorphae</taxon>
        <taxon>Cyprinodontiformes</taxon>
        <taxon>Goodeidae</taxon>
        <taxon>Crenichthys</taxon>
    </lineage>
</organism>
<proteinExistence type="predicted"/>
<dbReference type="EMBL" id="JAHHUM010000600">
    <property type="protein sequence ID" value="KAK5618786.1"/>
    <property type="molecule type" value="Genomic_DNA"/>
</dbReference>
<comment type="caution">
    <text evidence="1">The sequence shown here is derived from an EMBL/GenBank/DDBJ whole genome shotgun (WGS) entry which is preliminary data.</text>
</comment>
<dbReference type="AlphaFoldDB" id="A0AAV9SBW5"/>
<protein>
    <submittedName>
        <fullName evidence="1">Uncharacterized protein</fullName>
    </submittedName>
</protein>
<sequence length="99" mass="11509">MINIKNVGKMKSLKEVQFIHGRPADSDPTFPKNKRRIFRLGVSLCPTRPAEKCPFVPSCSHPSALIHQHLHTNENKENAWKELIFPLKSTRTFFFYQCK</sequence>
<gene>
    <name evidence="1" type="ORF">CRENBAI_011679</name>
</gene>
<keyword evidence="2" id="KW-1185">Reference proteome</keyword>